<dbReference type="InterPro" id="IPR044643">
    <property type="entry name" value="TrpF_fam"/>
</dbReference>
<evidence type="ECO:0000313" key="12">
    <source>
        <dbReference type="Proteomes" id="UP000468638"/>
    </source>
</evidence>
<gene>
    <name evidence="9" type="primary">trpF</name>
    <name evidence="11" type="ORF">GLW05_16610</name>
</gene>
<dbReference type="Pfam" id="PF00697">
    <property type="entry name" value="PRAI"/>
    <property type="match status" value="1"/>
</dbReference>
<evidence type="ECO:0000256" key="7">
    <source>
        <dbReference type="ARBA" id="ARBA00023141"/>
    </source>
</evidence>
<evidence type="ECO:0000256" key="8">
    <source>
        <dbReference type="ARBA" id="ARBA00023235"/>
    </source>
</evidence>
<evidence type="ECO:0000313" key="11">
    <source>
        <dbReference type="EMBL" id="MYL35203.1"/>
    </source>
</evidence>
<dbReference type="InterPro" id="IPR011060">
    <property type="entry name" value="RibuloseP-bd_barrel"/>
</dbReference>
<accession>A0A6I5A4E5</accession>
<keyword evidence="6 9" id="KW-0822">Tryptophan biosynthesis</keyword>
<dbReference type="RefSeq" id="WP_160849602.1">
    <property type="nucleotide sequence ID" value="NZ_WMEQ01000015.1"/>
</dbReference>
<comment type="catalytic activity">
    <reaction evidence="1 9">
        <text>N-(5-phospho-beta-D-ribosyl)anthranilate = 1-(2-carboxyphenylamino)-1-deoxy-D-ribulose 5-phosphate</text>
        <dbReference type="Rhea" id="RHEA:21540"/>
        <dbReference type="ChEBI" id="CHEBI:18277"/>
        <dbReference type="ChEBI" id="CHEBI:58613"/>
        <dbReference type="EC" id="5.3.1.24"/>
    </reaction>
</comment>
<comment type="pathway">
    <text evidence="2 9">Amino-acid biosynthesis; L-tryptophan biosynthesis; L-tryptophan from chorismate: step 3/5.</text>
</comment>
<dbReference type="Proteomes" id="UP000468638">
    <property type="component" value="Unassembled WGS sequence"/>
</dbReference>
<dbReference type="OrthoDB" id="9786954at2"/>
<evidence type="ECO:0000256" key="1">
    <source>
        <dbReference type="ARBA" id="ARBA00001164"/>
    </source>
</evidence>
<name>A0A6I5A4E5_9BACI</name>
<dbReference type="InterPro" id="IPR013785">
    <property type="entry name" value="Aldolase_TIM"/>
</dbReference>
<comment type="similarity">
    <text evidence="9">Belongs to the TrpF family.</text>
</comment>
<dbReference type="InterPro" id="IPR001240">
    <property type="entry name" value="PRAI_dom"/>
</dbReference>
<dbReference type="UniPathway" id="UPA00035">
    <property type="reaction ID" value="UER00042"/>
</dbReference>
<comment type="caution">
    <text evidence="11">The sequence shown here is derived from an EMBL/GenBank/DDBJ whole genome shotgun (WGS) entry which is preliminary data.</text>
</comment>
<dbReference type="PANTHER" id="PTHR42894:SF1">
    <property type="entry name" value="N-(5'-PHOSPHORIBOSYL)ANTHRANILATE ISOMERASE"/>
    <property type="match status" value="1"/>
</dbReference>
<protein>
    <recommendedName>
        <fullName evidence="4 9">N-(5'-phosphoribosyl)anthranilate isomerase</fullName>
        <shortName evidence="9">PRAI</shortName>
        <ecNumber evidence="3 9">5.3.1.24</ecNumber>
    </recommendedName>
</protein>
<keyword evidence="8 9" id="KW-0413">Isomerase</keyword>
<proteinExistence type="inferred from homology"/>
<keyword evidence="5 9" id="KW-0028">Amino-acid biosynthesis</keyword>
<evidence type="ECO:0000259" key="10">
    <source>
        <dbReference type="Pfam" id="PF00697"/>
    </source>
</evidence>
<evidence type="ECO:0000256" key="9">
    <source>
        <dbReference type="HAMAP-Rule" id="MF_00135"/>
    </source>
</evidence>
<dbReference type="GO" id="GO:0004640">
    <property type="term" value="F:phosphoribosylanthranilate isomerase activity"/>
    <property type="evidence" value="ECO:0007669"/>
    <property type="project" value="UniProtKB-UniRule"/>
</dbReference>
<dbReference type="PANTHER" id="PTHR42894">
    <property type="entry name" value="N-(5'-PHOSPHORIBOSYL)ANTHRANILATE ISOMERASE"/>
    <property type="match status" value="1"/>
</dbReference>
<dbReference type="AlphaFoldDB" id="A0A6I5A4E5"/>
<dbReference type="GO" id="GO:0000162">
    <property type="term" value="P:L-tryptophan biosynthetic process"/>
    <property type="evidence" value="ECO:0007669"/>
    <property type="project" value="UniProtKB-UniRule"/>
</dbReference>
<dbReference type="HAMAP" id="MF_00135">
    <property type="entry name" value="PRAI"/>
    <property type="match status" value="1"/>
</dbReference>
<dbReference type="EMBL" id="WMEQ01000015">
    <property type="protein sequence ID" value="MYL35203.1"/>
    <property type="molecule type" value="Genomic_DNA"/>
</dbReference>
<dbReference type="CDD" id="cd00405">
    <property type="entry name" value="PRAI"/>
    <property type="match status" value="1"/>
</dbReference>
<dbReference type="EC" id="5.3.1.24" evidence="3 9"/>
<organism evidence="11 12">
    <name type="scientific">Pontibacillus yanchengensis</name>
    <dbReference type="NCBI Taxonomy" id="462910"/>
    <lineage>
        <taxon>Bacteria</taxon>
        <taxon>Bacillati</taxon>
        <taxon>Bacillota</taxon>
        <taxon>Bacilli</taxon>
        <taxon>Bacillales</taxon>
        <taxon>Bacillaceae</taxon>
        <taxon>Pontibacillus</taxon>
    </lineage>
</organism>
<evidence type="ECO:0000256" key="5">
    <source>
        <dbReference type="ARBA" id="ARBA00022605"/>
    </source>
</evidence>
<evidence type="ECO:0000256" key="2">
    <source>
        <dbReference type="ARBA" id="ARBA00004664"/>
    </source>
</evidence>
<dbReference type="NCBIfam" id="NF002301">
    <property type="entry name" value="PRK01222.2-1"/>
    <property type="match status" value="1"/>
</dbReference>
<evidence type="ECO:0000256" key="6">
    <source>
        <dbReference type="ARBA" id="ARBA00022822"/>
    </source>
</evidence>
<dbReference type="SUPFAM" id="SSF51366">
    <property type="entry name" value="Ribulose-phoshate binding barrel"/>
    <property type="match status" value="1"/>
</dbReference>
<dbReference type="Gene3D" id="3.20.20.70">
    <property type="entry name" value="Aldolase class I"/>
    <property type="match status" value="1"/>
</dbReference>
<evidence type="ECO:0000256" key="4">
    <source>
        <dbReference type="ARBA" id="ARBA00022272"/>
    </source>
</evidence>
<feature type="domain" description="N-(5'phosphoribosyl) anthranilate isomerase (PRAI)" evidence="10">
    <location>
        <begin position="7"/>
        <end position="208"/>
    </location>
</feature>
<sequence>MKGPMVKLCGNKSLEDFQKSQASGAPYLGVIFAESKRQVLPEHLASWLEQTPLNDDQSTVGVFVNPTMNELDTTLHLVDIDIIQLHGRETVVEILHIKEQFGLPVWKAIHHSDNAIEMMRLYQGVVDGFVVDANVKGAWGGSGKQFDWNAVPGYIEEGRRQGVPCFIAGGITPKNVKQLNSYNPDGIDVSSGTETNGQKDGVKIEAIVRGKNHVSNIS</sequence>
<keyword evidence="7 9" id="KW-0057">Aromatic amino acid biosynthesis</keyword>
<reference evidence="11 12" key="1">
    <citation type="submission" date="2019-11" db="EMBL/GenBank/DDBJ databases">
        <title>Genome sequences of 17 halophilic strains isolated from different environments.</title>
        <authorList>
            <person name="Furrow R.E."/>
        </authorList>
    </citation>
    <scope>NUCLEOTIDE SEQUENCE [LARGE SCALE GENOMIC DNA]</scope>
    <source>
        <strain evidence="11 12">22514_16_FS</strain>
    </source>
</reference>
<evidence type="ECO:0000256" key="3">
    <source>
        <dbReference type="ARBA" id="ARBA00012572"/>
    </source>
</evidence>